<organism evidence="2">
    <name type="scientific">freshwater metagenome</name>
    <dbReference type="NCBI Taxonomy" id="449393"/>
    <lineage>
        <taxon>unclassified sequences</taxon>
        <taxon>metagenomes</taxon>
        <taxon>ecological metagenomes</taxon>
    </lineage>
</organism>
<gene>
    <name evidence="2" type="ORF">UFOPK3376_03229</name>
</gene>
<accession>A0A6J7FPK9</accession>
<dbReference type="EMBL" id="CAFBLP010000155">
    <property type="protein sequence ID" value="CAB4897431.1"/>
    <property type="molecule type" value="Genomic_DNA"/>
</dbReference>
<name>A0A6J7FPK9_9ZZZZ</name>
<feature type="region of interest" description="Disordered" evidence="1">
    <location>
        <begin position="1"/>
        <end position="22"/>
    </location>
</feature>
<evidence type="ECO:0000256" key="1">
    <source>
        <dbReference type="SAM" id="MobiDB-lite"/>
    </source>
</evidence>
<reference evidence="2" key="1">
    <citation type="submission" date="2020-05" db="EMBL/GenBank/DDBJ databases">
        <authorList>
            <person name="Chiriac C."/>
            <person name="Salcher M."/>
            <person name="Ghai R."/>
            <person name="Kavagutti S V."/>
        </authorList>
    </citation>
    <scope>NUCLEOTIDE SEQUENCE</scope>
</reference>
<dbReference type="AlphaFoldDB" id="A0A6J7FPK9"/>
<proteinExistence type="predicted"/>
<sequence>MVTPAGMAAGTSVRLAQSTNAPPRSVRVEAKLVTAVKPEAPRLLVQVRMNLPNEMTPHTEIVYVPLAA</sequence>
<evidence type="ECO:0000313" key="2">
    <source>
        <dbReference type="EMBL" id="CAB4897431.1"/>
    </source>
</evidence>
<protein>
    <submittedName>
        <fullName evidence="2">Unannotated protein</fullName>
    </submittedName>
</protein>